<reference evidence="9" key="2">
    <citation type="journal article" date="2014" name="PLoS Genet.">
        <title>Signature gene expression reveals novel clues to the molecular mechanisms of dimorphic transition in Penicillium marneffei.</title>
        <authorList>
            <person name="Yang E."/>
            <person name="Wang G."/>
            <person name="Cai J."/>
            <person name="Woo P.C."/>
            <person name="Lau S.K."/>
            <person name="Yuen K.-Y."/>
            <person name="Chow W.-N."/>
            <person name="Lin X."/>
        </authorList>
    </citation>
    <scope>NUCLEOTIDE SEQUENCE</scope>
    <source>
        <strain evidence="9">PM1</strain>
    </source>
</reference>
<proteinExistence type="inferred from homology"/>
<dbReference type="SUPFAM" id="SSF51445">
    <property type="entry name" value="(Trans)glycosidases"/>
    <property type="match status" value="1"/>
</dbReference>
<evidence type="ECO:0000256" key="4">
    <source>
        <dbReference type="ARBA" id="ARBA00023015"/>
    </source>
</evidence>
<dbReference type="CDD" id="cd12148">
    <property type="entry name" value="fungal_TF_MHR"/>
    <property type="match status" value="1"/>
</dbReference>
<gene>
    <name evidence="9" type="ORF">GQ26_0111930</name>
</gene>
<keyword evidence="4" id="KW-0805">Transcription regulation</keyword>
<organism evidence="9">
    <name type="scientific">Talaromyces marneffei PM1</name>
    <dbReference type="NCBI Taxonomy" id="1077442"/>
    <lineage>
        <taxon>Eukaryota</taxon>
        <taxon>Fungi</taxon>
        <taxon>Dikarya</taxon>
        <taxon>Ascomycota</taxon>
        <taxon>Pezizomycotina</taxon>
        <taxon>Eurotiomycetes</taxon>
        <taxon>Eurotiomycetidae</taxon>
        <taxon>Eurotiales</taxon>
        <taxon>Trichocomaceae</taxon>
        <taxon>Talaromyces</taxon>
        <taxon>Talaromyces sect. Talaromyces</taxon>
    </lineage>
</organism>
<dbReference type="EC" id="3.2.1.20" evidence="3"/>
<dbReference type="InterPro" id="IPR036864">
    <property type="entry name" value="Zn2-C6_fun-type_DNA-bd_sf"/>
</dbReference>
<evidence type="ECO:0000256" key="7">
    <source>
        <dbReference type="ARBA" id="ARBA00023242"/>
    </source>
</evidence>
<name>A0A093VQ99_TALMA</name>
<dbReference type="Gene3D" id="4.10.240.10">
    <property type="entry name" value="Zn(2)-C6 fungal-type DNA-binding domain"/>
    <property type="match status" value="1"/>
</dbReference>
<dbReference type="PANTHER" id="PTHR22762">
    <property type="entry name" value="ALPHA-GLUCOSIDASE"/>
    <property type="match status" value="1"/>
</dbReference>
<keyword evidence="7" id="KW-0539">Nucleus</keyword>
<dbReference type="SUPFAM" id="SSF51011">
    <property type="entry name" value="Glycosyl hydrolase domain"/>
    <property type="match status" value="1"/>
</dbReference>
<dbReference type="GO" id="GO:0008270">
    <property type="term" value="F:zinc ion binding"/>
    <property type="evidence" value="ECO:0007669"/>
    <property type="project" value="InterPro"/>
</dbReference>
<keyword evidence="6" id="KW-0804">Transcription</keyword>
<dbReference type="SUPFAM" id="SSF57701">
    <property type="entry name" value="Zn2/Cys6 DNA-binding domain"/>
    <property type="match status" value="1"/>
</dbReference>
<dbReference type="PROSITE" id="PS50048">
    <property type="entry name" value="ZN2_CY6_FUNGAL_2"/>
    <property type="match status" value="1"/>
</dbReference>
<evidence type="ECO:0000256" key="3">
    <source>
        <dbReference type="ARBA" id="ARBA00012741"/>
    </source>
</evidence>
<dbReference type="InterPro" id="IPR001138">
    <property type="entry name" value="Zn2Cys6_DnaBD"/>
</dbReference>
<evidence type="ECO:0000256" key="6">
    <source>
        <dbReference type="ARBA" id="ARBA00023163"/>
    </source>
</evidence>
<dbReference type="Gene3D" id="3.20.20.80">
    <property type="entry name" value="Glycosidases"/>
    <property type="match status" value="1"/>
</dbReference>
<dbReference type="GO" id="GO:0004558">
    <property type="term" value="F:alpha-1,4-glucosidase activity"/>
    <property type="evidence" value="ECO:0007669"/>
    <property type="project" value="UniProtKB-EC"/>
</dbReference>
<evidence type="ECO:0000313" key="9">
    <source>
        <dbReference type="EMBL" id="KFX48816.1"/>
    </source>
</evidence>
<dbReference type="CDD" id="cd00067">
    <property type="entry name" value="GAL4"/>
    <property type="match status" value="1"/>
</dbReference>
<comment type="caution">
    <text evidence="9">The sequence shown here is derived from an EMBL/GenBank/DDBJ whole genome shotgun (WGS) entry which is preliminary data.</text>
</comment>
<dbReference type="Pfam" id="PF21365">
    <property type="entry name" value="Glyco_hydro_31_3rd"/>
    <property type="match status" value="1"/>
</dbReference>
<dbReference type="GO" id="GO:0000981">
    <property type="term" value="F:DNA-binding transcription factor activity, RNA polymerase II-specific"/>
    <property type="evidence" value="ECO:0007669"/>
    <property type="project" value="InterPro"/>
</dbReference>
<comment type="catalytic activity">
    <reaction evidence="1">
        <text>Hydrolysis of terminal, non-reducing (1-&gt;4)-linked alpha-D-glucose residues with release of alpha-D-glucose.</text>
        <dbReference type="EC" id="3.2.1.20"/>
    </reaction>
</comment>
<evidence type="ECO:0000256" key="5">
    <source>
        <dbReference type="ARBA" id="ARBA00023125"/>
    </source>
</evidence>
<dbReference type="PANTHER" id="PTHR22762:SF89">
    <property type="entry name" value="ALPHA-XYLOSIDASE"/>
    <property type="match status" value="1"/>
</dbReference>
<dbReference type="GO" id="GO:0005975">
    <property type="term" value="P:carbohydrate metabolic process"/>
    <property type="evidence" value="ECO:0007669"/>
    <property type="project" value="InterPro"/>
</dbReference>
<dbReference type="InterPro" id="IPR048395">
    <property type="entry name" value="Glyco_hydro_31_C"/>
</dbReference>
<dbReference type="Pfam" id="PF01055">
    <property type="entry name" value="Glyco_hydro_31_2nd"/>
    <property type="match status" value="1"/>
</dbReference>
<sequence>MPSVPCDACALRRVKCDGNNPCWICIKNGQQCTFLKVRRRRGPKGPRKSTKIKLEQLQAQLSLPRANTLDQKPISLGIYFTYLDIYKDSLYTTWPIVSIDSLKARLNDRQTIDYESYALAAALSAATIVQLKLTRSEAMTKKALIMEGEDFVKECLRHRNQCNYQNSININLLLTSLFLHMYYANTGQMNAATFALRETITYADLLRLGDPFTLQFVYRDERELRLRVFWVLFVTERTFCIQHRIPMTMQKINEFPTFLDAHDINPHSVGGFCELIRLFTYVETGLVQSMPIEQAPSSSSYSKKELQSISTDLDSRTHHLNSLGDLQITDIETTRAWLRSLLWQHAASRFMLESDAKNVQFTPEYPFHLARDLLSFLSKVQSSSIRAHAYSMEVKLSQVAHSLLDTIAVVPSIGQMRGQQYGPEHVVIALEQLLGLTASGKSEHLSLLRSRMVELEVWGPSRLCLTLPTHPQIESEVDDEHESGSVLGAGLEEEINAWSFSAGAGKIRSFELSQTFAMHRYSFSRAPVAHPEATVGGVGKLYRFTVLTDGLLRYEWADDGCFEDRASVLAVNRRLPIPEFRVLESDTTLQIITARFHLTYDKGTFSPSGLSAAIKGFYGPHSSTWRYGNPHHTLGGTARTLDEIDGRIELEPGIVARQGFTTLDDSKSMLFDENGWLAVRQPGNNRVDGYLFAYGHDYRGAVRAFYALSGPQPLLPRWALGNWWSRYYAYNADEYLELMDRFQEKGIPLSVAVLDIDWHIVNEECVAKSGVTGWTGYTWNKKLFPDPPQFLSELHRRGLKTSLNDHPADGVQSYEELYEKMATTLGHDSFLGDPIPFDITNRAFTDAYFDILHRHFDDQGIDLWWVDWQQGPHSRIAGIDPLWVLNHFHFLDSAREGKRPLTFSRYAGPGSHRYPVGFSGDTVITWDSLKFQPEFTATASNIGFGWWSHDIGGHMHGVRDEELLVRWVQYGVFSPILRLHSSNNQWNLKEPWMLDVSCERIMTDFLRLRHRLIPYLYAMNFRAAQEGLPLVQPMYWEYPEREEAYQFPNQFLFGSELLVAPITAPQDTKARRSQVRAWFPPGRYVDIFTGAVYDGDRELWLNRSLASYPVFARKGAIIPLDGALEPANGGNDPREVEVLIIVGADGDFELVADDDQGDQVDQVTFRRTQISFRQETGEIRIGPTLTASRQWSVRLLGCSSLPEQVHVLVNAAERVCQISKVDNGSLINLGSLRPEDTIVVRLGSRPQLDVHSPTEPIIKFLRDAQIELDLKEEIWMIVSKKAPVTVRVGQLQALDLDRAVLYPILECLLADSRSATQ</sequence>
<evidence type="ECO:0000259" key="8">
    <source>
        <dbReference type="PROSITE" id="PS50048"/>
    </source>
</evidence>
<dbReference type="InterPro" id="IPR013780">
    <property type="entry name" value="Glyco_hydro_b"/>
</dbReference>
<reference key="1">
    <citation type="journal article" date="2014" name="PLoS Genet.">
        <title>Signature Gene Expression Reveals Novel Clues to the Molecular Mechanisms of Dimorphic Transition in Penicillium marneffei.</title>
        <authorList>
            <person name="Yang E."/>
            <person name="Wang G."/>
            <person name="Cai J."/>
            <person name="Woo P.C."/>
            <person name="Lau S.K."/>
            <person name="Yuen K.-Y."/>
            <person name="Chow W.-N."/>
            <person name="Lin X."/>
        </authorList>
    </citation>
    <scope>NUCLEOTIDE SEQUENCE [LARGE SCALE GENOMIC DNA]</scope>
    <source>
        <strain>PM1</strain>
    </source>
</reference>
<dbReference type="SMART" id="SM00066">
    <property type="entry name" value="GAL4"/>
    <property type="match status" value="1"/>
</dbReference>
<evidence type="ECO:0000256" key="1">
    <source>
        <dbReference type="ARBA" id="ARBA00001657"/>
    </source>
</evidence>
<comment type="similarity">
    <text evidence="2">Belongs to the glycosyl hydrolase 31 family.</text>
</comment>
<accession>A0A093VQ99</accession>
<dbReference type="Pfam" id="PF00172">
    <property type="entry name" value="Zn_clus"/>
    <property type="match status" value="1"/>
</dbReference>
<protein>
    <recommendedName>
        <fullName evidence="3">alpha-glucosidase</fullName>
        <ecNumber evidence="3">3.2.1.20</ecNumber>
    </recommendedName>
</protein>
<dbReference type="InterPro" id="IPR017853">
    <property type="entry name" value="GH"/>
</dbReference>
<dbReference type="InterPro" id="IPR000322">
    <property type="entry name" value="Glyco_hydro_31_TIM"/>
</dbReference>
<dbReference type="HOGENOM" id="CLU_260178_0_0_1"/>
<keyword evidence="5" id="KW-0238">DNA-binding</keyword>
<dbReference type="Gene3D" id="2.60.40.1180">
    <property type="entry name" value="Golgi alpha-mannosidase II"/>
    <property type="match status" value="2"/>
</dbReference>
<evidence type="ECO:0000256" key="2">
    <source>
        <dbReference type="ARBA" id="ARBA00007806"/>
    </source>
</evidence>
<dbReference type="GO" id="GO:0003677">
    <property type="term" value="F:DNA binding"/>
    <property type="evidence" value="ECO:0007669"/>
    <property type="project" value="UniProtKB-KW"/>
</dbReference>
<dbReference type="EMBL" id="JPOX01000011">
    <property type="protein sequence ID" value="KFX48816.1"/>
    <property type="molecule type" value="Genomic_DNA"/>
</dbReference>
<dbReference type="CDD" id="cd06595">
    <property type="entry name" value="GH31_u1"/>
    <property type="match status" value="1"/>
</dbReference>
<dbReference type="eggNOG" id="KOG1066">
    <property type="taxonomic scope" value="Eukaryota"/>
</dbReference>
<dbReference type="GO" id="GO:0006491">
    <property type="term" value="P:N-glycan processing"/>
    <property type="evidence" value="ECO:0007669"/>
    <property type="project" value="TreeGrafter"/>
</dbReference>
<feature type="domain" description="Zn(2)-C6 fungal-type" evidence="8">
    <location>
        <begin position="5"/>
        <end position="34"/>
    </location>
</feature>